<evidence type="ECO:0000313" key="2">
    <source>
        <dbReference type="Proteomes" id="UP001268610"/>
    </source>
</evidence>
<keyword evidence="1" id="KW-0067">ATP-binding</keyword>
<accession>A0AAJ2GY91</accession>
<dbReference type="EMBL" id="JAVLSF010000020">
    <property type="protein sequence ID" value="MDR9776155.1"/>
    <property type="molecule type" value="Genomic_DNA"/>
</dbReference>
<gene>
    <name evidence="1" type="ORF">RJJ65_26550</name>
</gene>
<dbReference type="Gene3D" id="1.25.10.10">
    <property type="entry name" value="Leucine-rich Repeat Variant"/>
    <property type="match status" value="1"/>
</dbReference>
<keyword evidence="1" id="KW-0547">Nucleotide-binding</keyword>
<evidence type="ECO:0000313" key="1">
    <source>
        <dbReference type="EMBL" id="MDR9776155.1"/>
    </source>
</evidence>
<proteinExistence type="predicted"/>
<dbReference type="RefSeq" id="WP_310856116.1">
    <property type="nucleotide sequence ID" value="NZ_JAVLSD010000020.1"/>
</dbReference>
<dbReference type="Proteomes" id="UP001268610">
    <property type="component" value="Unassembled WGS sequence"/>
</dbReference>
<dbReference type="GO" id="GO:0005524">
    <property type="term" value="F:ATP binding"/>
    <property type="evidence" value="ECO:0007669"/>
    <property type="project" value="UniProtKB-KW"/>
</dbReference>
<dbReference type="Gene3D" id="3.40.50.300">
    <property type="entry name" value="P-loop containing nucleotide triphosphate hydrolases"/>
    <property type="match status" value="1"/>
</dbReference>
<reference evidence="1" key="1">
    <citation type="submission" date="2023-04" db="EMBL/GenBank/DDBJ databases">
        <title>Genomic characterization of faba bean (Vicia faba) microsymbionts in Mexican soils.</title>
        <authorList>
            <person name="Rivera Orduna F.N."/>
            <person name="Guevara-Luna J."/>
            <person name="Yan J."/>
            <person name="Arroyo-Herrera I."/>
            <person name="Li Y."/>
            <person name="Vasquez-Murrieta M.S."/>
            <person name="Wang E.T."/>
        </authorList>
    </citation>
    <scope>NUCLEOTIDE SEQUENCE</scope>
    <source>
        <strain evidence="1">CH26</strain>
    </source>
</reference>
<dbReference type="SUPFAM" id="SSF52540">
    <property type="entry name" value="P-loop containing nucleoside triphosphate hydrolases"/>
    <property type="match status" value="1"/>
</dbReference>
<organism evidence="1 2">
    <name type="scientific">Rhizobium hidalgonense</name>
    <dbReference type="NCBI Taxonomy" id="1538159"/>
    <lineage>
        <taxon>Bacteria</taxon>
        <taxon>Pseudomonadati</taxon>
        <taxon>Pseudomonadota</taxon>
        <taxon>Alphaproteobacteria</taxon>
        <taxon>Hyphomicrobiales</taxon>
        <taxon>Rhizobiaceae</taxon>
        <taxon>Rhizobium/Agrobacterium group</taxon>
        <taxon>Rhizobium</taxon>
    </lineage>
</organism>
<sequence length="1594" mass="172910">MANTPLPVTLRFETGDGLDDVLVIQDDGSRIELQSKTSADLSANPTGPLGKTIAQLAKTMMDAKSAGTNVDMAKLRAVLAISSGAVRTLDILERACRAFDMGGTWASVKGDRSQAETEALDRFEEHARAACSSLTGASPEDGDLVLMARLFRIVRFSMREGEDNWREASRILGGRIYGSEAAGEAPLRDLKAIVRGLIESGAPSDRGGLLRALRARGHNDVGAAGYDADLIRLAAATDAELNRLAGHTRLPIAGGIPVPRQSYGPLAAAVSGGSLIVVGEPGAGKTGALVAHAQVRRAAGDSVVFLSVDRFPGVAKAADLQSELGLDRPLTEVLAAAPGAGAKLLIIDALDAARGGPAEGVFAHLIETVASNREAPWTIAASIRTFDLRNGKRFRDVFAGTPPDPAFADPTLAKTRHFQVPRLSDADLERAGAEATELGSLLSAAPDKLRHLLRNVFNLSLAAQLLTDGASAESIRMVSTQSGLIDAYEDRRLLGTRLRRAAAATVGEMVRRRRLSVRKVVIANDHVDDVIATGVLSETGDLVSFSHHVLFDHVAGRFFLEWDDGASMIGQLGGDSSVALMLAPALRFGIERLWRDDADGKHAVWRFVADIYADATVDPVLANVALRTAIEGVASRSDVSGLVQIVSARAGSDAVATMLSRLARFVSLTVDVSGGISREDAIPWAQVADAAIAAATRVLSDPTRFLLQMLFEKGDLSDPALLPLFGNASRALLALSWVADPPMQQTAVSAIRFVGKSYVSDPAASRALLERALRDPHFSAHADKEAPWIAEQILPIARSDPDFAIEVYRTLYSRDISDDSTSYFGGQPSRILPLSSNRSQDYRHCRYHLARRIPQLLDLSAGLGTRAVIEIALDNIDRDLLLGDQRRTVSIPGHASFDLLGNKFGYGSWDHSDRSRGSSDHDGLVQYVTFLRGCAPAAFAESIAAAASGYASPLVWRSLLAMGVERPEFADALWPYASNVTLLAHPDTVRDAVSCLAAAYPGRSAEERTLFEAEALRPKLFTGERVRRWWASVLGRFLGSVDEASLATDGMRERRASLAAAGELSGNPPLQSSMTSWRPTGGATRRLLESEGVDLDNGPDATMIAQSEALHRLVTETDAKSSVAELAGLWTQVQVTIAMYDAHAGVLHERVEQPVFGHVSNAVERIAASEAYRSVSPGLPSIEQLLAVLRRLWSSRFPEPRESTGSGLSWGNWAVRVYVAEAYVSLANRFGAEHHEIVEMFDAILSDPVPQVRLQAAQNLQVLSRVAPERMWCLSVSLVRDEPHIEVLGSFLNTALARMTWLDVERCEAVIALARSRRLSLTLGDDYGRDHVSAALGWLTAQLWVWQERPNALEWLIEWAADPISDGEILTSFLSTLRAAFFTRYATGKDHDPPLCDRAQRAAMLILESCSAAAAESYRAVMIGRVEGSELDAARRRYREAENVIHCLMNQIYFGSGAYSDSNEPALGLPNVEAMRLFLTDYRPMLLLLAESYEPATHHHLVELYEYLVPADPSGVFDALHALLTGAGTREGYHHESMANDVFVRIVTRYIADFRSIFEDDRRRAALVEVLRLFSDIGWPSALKLLYDLPELLR</sequence>
<dbReference type="InterPro" id="IPR011989">
    <property type="entry name" value="ARM-like"/>
</dbReference>
<dbReference type="InterPro" id="IPR016024">
    <property type="entry name" value="ARM-type_fold"/>
</dbReference>
<dbReference type="SUPFAM" id="SSF48371">
    <property type="entry name" value="ARM repeat"/>
    <property type="match status" value="1"/>
</dbReference>
<name>A0AAJ2GY91_9HYPH</name>
<comment type="caution">
    <text evidence="1">The sequence shown here is derived from an EMBL/GenBank/DDBJ whole genome shotgun (WGS) entry which is preliminary data.</text>
</comment>
<protein>
    <submittedName>
        <fullName evidence="1">ATP-binding protein</fullName>
    </submittedName>
</protein>
<dbReference type="InterPro" id="IPR027417">
    <property type="entry name" value="P-loop_NTPase"/>
</dbReference>